<comment type="caution">
    <text evidence="2">The sequence shown here is derived from an EMBL/GenBank/DDBJ whole genome shotgun (WGS) entry which is preliminary data.</text>
</comment>
<feature type="chain" id="PRO_5031370317" evidence="1">
    <location>
        <begin position="21"/>
        <end position="121"/>
    </location>
</feature>
<sequence length="121" mass="13598">MHLLLTTACLVASLTTSAPAQGPDVLYSKAIQVRATTLTQALAHRIHFNEGQYLRVKQLHLRYLNERQELELSMAGAPVADRDAQLAAAQLRYEQELSDLLHPSQRLAYRQLRANLTAHQL</sequence>
<keyword evidence="3" id="KW-1185">Reference proteome</keyword>
<evidence type="ECO:0000313" key="3">
    <source>
        <dbReference type="Proteomes" id="UP000559626"/>
    </source>
</evidence>
<evidence type="ECO:0000313" key="2">
    <source>
        <dbReference type="EMBL" id="NML64624.1"/>
    </source>
</evidence>
<dbReference type="Proteomes" id="UP000559626">
    <property type="component" value="Unassembled WGS sequence"/>
</dbReference>
<dbReference type="AlphaFoldDB" id="A0A7Y0AC41"/>
<protein>
    <submittedName>
        <fullName evidence="2">Uncharacterized protein</fullName>
    </submittedName>
</protein>
<evidence type="ECO:0000256" key="1">
    <source>
        <dbReference type="SAM" id="SignalP"/>
    </source>
</evidence>
<keyword evidence="1" id="KW-0732">Signal</keyword>
<dbReference type="RefSeq" id="WP_169529910.1">
    <property type="nucleotide sequence ID" value="NZ_JABBGH010000001.1"/>
</dbReference>
<reference evidence="2 3" key="1">
    <citation type="submission" date="2020-04" db="EMBL/GenBank/DDBJ databases">
        <title>Hymenobacter polaris sp. nov., isolated from Arctic soil.</title>
        <authorList>
            <person name="Dahal R.H."/>
        </authorList>
    </citation>
    <scope>NUCLEOTIDE SEQUENCE [LARGE SCALE GENOMIC DNA]</scope>
    <source>
        <strain evidence="2 3">RP-2-7</strain>
    </source>
</reference>
<organism evidence="2 3">
    <name type="scientific">Hymenobacter polaris</name>
    <dbReference type="NCBI Taxonomy" id="2682546"/>
    <lineage>
        <taxon>Bacteria</taxon>
        <taxon>Pseudomonadati</taxon>
        <taxon>Bacteroidota</taxon>
        <taxon>Cytophagia</taxon>
        <taxon>Cytophagales</taxon>
        <taxon>Hymenobacteraceae</taxon>
        <taxon>Hymenobacter</taxon>
    </lineage>
</organism>
<name>A0A7Y0AC41_9BACT</name>
<gene>
    <name evidence="2" type="ORF">HHL22_05335</name>
</gene>
<feature type="signal peptide" evidence="1">
    <location>
        <begin position="1"/>
        <end position="20"/>
    </location>
</feature>
<dbReference type="EMBL" id="JABBGH010000001">
    <property type="protein sequence ID" value="NML64624.1"/>
    <property type="molecule type" value="Genomic_DNA"/>
</dbReference>
<accession>A0A7Y0AC41</accession>
<proteinExistence type="predicted"/>